<evidence type="ECO:0000256" key="3">
    <source>
        <dbReference type="ARBA" id="ARBA00022989"/>
    </source>
</evidence>
<dbReference type="GO" id="GO:0008273">
    <property type="term" value="F:calcium, potassium:sodium antiporter activity"/>
    <property type="evidence" value="ECO:0007669"/>
    <property type="project" value="TreeGrafter"/>
</dbReference>
<dbReference type="InterPro" id="IPR044880">
    <property type="entry name" value="NCX_ion-bd_dom_sf"/>
</dbReference>
<keyword evidence="4 5" id="KW-0472">Membrane</keyword>
<dbReference type="GO" id="GO:0006874">
    <property type="term" value="P:intracellular calcium ion homeostasis"/>
    <property type="evidence" value="ECO:0007669"/>
    <property type="project" value="TreeGrafter"/>
</dbReference>
<dbReference type="Pfam" id="PF01699">
    <property type="entry name" value="Na_Ca_ex"/>
    <property type="match status" value="2"/>
</dbReference>
<evidence type="ECO:0000313" key="8">
    <source>
        <dbReference type="Proteomes" id="UP000034694"/>
    </source>
</evidence>
<name>A0A0G1WZD7_9BACT</name>
<dbReference type="InterPro" id="IPR004837">
    <property type="entry name" value="NaCa_Exmemb"/>
</dbReference>
<accession>A0A0G1WZD7</accession>
<feature type="transmembrane region" description="Helical" evidence="5">
    <location>
        <begin position="6"/>
        <end position="32"/>
    </location>
</feature>
<evidence type="ECO:0000256" key="4">
    <source>
        <dbReference type="ARBA" id="ARBA00023136"/>
    </source>
</evidence>
<dbReference type="AlphaFoldDB" id="A0A0G1WZD7"/>
<feature type="transmembrane region" description="Helical" evidence="5">
    <location>
        <begin position="209"/>
        <end position="231"/>
    </location>
</feature>
<proteinExistence type="predicted"/>
<dbReference type="InterPro" id="IPR004481">
    <property type="entry name" value="K/Na/Ca-exchanger"/>
</dbReference>
<dbReference type="GO" id="GO:0005262">
    <property type="term" value="F:calcium channel activity"/>
    <property type="evidence" value="ECO:0007669"/>
    <property type="project" value="TreeGrafter"/>
</dbReference>
<dbReference type="Proteomes" id="UP000034694">
    <property type="component" value="Unassembled WGS sequence"/>
</dbReference>
<keyword evidence="3 5" id="KW-1133">Transmembrane helix</keyword>
<gene>
    <name evidence="7" type="ORF">UY28_C0046G0005</name>
</gene>
<feature type="transmembrane region" description="Helical" evidence="5">
    <location>
        <begin position="269"/>
        <end position="289"/>
    </location>
</feature>
<evidence type="ECO:0000259" key="6">
    <source>
        <dbReference type="Pfam" id="PF01699"/>
    </source>
</evidence>
<feature type="transmembrane region" description="Helical" evidence="5">
    <location>
        <begin position="137"/>
        <end position="154"/>
    </location>
</feature>
<feature type="transmembrane region" description="Helical" evidence="5">
    <location>
        <begin position="243"/>
        <end position="263"/>
    </location>
</feature>
<dbReference type="GO" id="GO:0005886">
    <property type="term" value="C:plasma membrane"/>
    <property type="evidence" value="ECO:0007669"/>
    <property type="project" value="TreeGrafter"/>
</dbReference>
<feature type="transmembrane region" description="Helical" evidence="5">
    <location>
        <begin position="44"/>
        <end position="64"/>
    </location>
</feature>
<comment type="caution">
    <text evidence="7">The sequence shown here is derived from an EMBL/GenBank/DDBJ whole genome shotgun (WGS) entry which is preliminary data.</text>
</comment>
<evidence type="ECO:0000256" key="5">
    <source>
        <dbReference type="SAM" id="Phobius"/>
    </source>
</evidence>
<sequence length="321" mass="34861">MGILLSLVFYILILAVAVFILTHSSQFLITAITRLGHHLGMSQFLTGFILLGFATSIPEIFIAVNSVLSNTPQLSLGNLFGATVVLLSLIAGGTAWLNRGVVIRPDLHQLQRLVQISALILAPLVLLLDLQLTRLDGFFLAFLYIVYLLYIFRLRPENSPPLTESLLNHKILHTAVLSGAGLLGVILSSRAIVFASLNLSSLFRVPPVSVGILILSVGTNLPEISVAFAAIRKKESSLVIGDILGSAATNTLIISALALIRPFAISEWAIFETTAVFMVISLSVFIYSIRSKFRLSDSEGMVLFSIYIAFVVSEILSLLIR</sequence>
<feature type="domain" description="Sodium/calcium exchanger membrane region" evidence="6">
    <location>
        <begin position="175"/>
        <end position="312"/>
    </location>
</feature>
<dbReference type="EMBL" id="LCPK01000046">
    <property type="protein sequence ID" value="KKU95658.1"/>
    <property type="molecule type" value="Genomic_DNA"/>
</dbReference>
<dbReference type="Gene3D" id="1.20.1420.30">
    <property type="entry name" value="NCX, central ion-binding region"/>
    <property type="match status" value="1"/>
</dbReference>
<feature type="transmembrane region" description="Helical" evidence="5">
    <location>
        <begin position="175"/>
        <end position="197"/>
    </location>
</feature>
<dbReference type="PANTHER" id="PTHR10846">
    <property type="entry name" value="SODIUM/POTASSIUM/CALCIUM EXCHANGER"/>
    <property type="match status" value="1"/>
</dbReference>
<feature type="transmembrane region" description="Helical" evidence="5">
    <location>
        <begin position="76"/>
        <end position="98"/>
    </location>
</feature>
<keyword evidence="2 5" id="KW-0812">Transmembrane</keyword>
<protein>
    <submittedName>
        <fullName evidence="7">Ca2+:cation antiporter (CaCA) family transporter</fullName>
    </submittedName>
</protein>
<dbReference type="PANTHER" id="PTHR10846:SF8">
    <property type="entry name" value="INNER MEMBRANE PROTEIN YRBG"/>
    <property type="match status" value="1"/>
</dbReference>
<evidence type="ECO:0000256" key="2">
    <source>
        <dbReference type="ARBA" id="ARBA00022692"/>
    </source>
</evidence>
<evidence type="ECO:0000313" key="7">
    <source>
        <dbReference type="EMBL" id="KKU95658.1"/>
    </source>
</evidence>
<evidence type="ECO:0000256" key="1">
    <source>
        <dbReference type="ARBA" id="ARBA00004141"/>
    </source>
</evidence>
<reference evidence="7 8" key="1">
    <citation type="journal article" date="2015" name="Nature">
        <title>rRNA introns, odd ribosomes, and small enigmatic genomes across a large radiation of phyla.</title>
        <authorList>
            <person name="Brown C.T."/>
            <person name="Hug L.A."/>
            <person name="Thomas B.C."/>
            <person name="Sharon I."/>
            <person name="Castelle C.J."/>
            <person name="Singh A."/>
            <person name="Wilkins M.J."/>
            <person name="Williams K.H."/>
            <person name="Banfield J.F."/>
        </authorList>
    </citation>
    <scope>NUCLEOTIDE SEQUENCE [LARGE SCALE GENOMIC DNA]</scope>
</reference>
<feature type="domain" description="Sodium/calcium exchanger membrane region" evidence="6">
    <location>
        <begin position="10"/>
        <end position="152"/>
    </location>
</feature>
<feature type="transmembrane region" description="Helical" evidence="5">
    <location>
        <begin position="301"/>
        <end position="320"/>
    </location>
</feature>
<comment type="subcellular location">
    <subcellularLocation>
        <location evidence="1">Membrane</location>
        <topology evidence="1">Multi-pass membrane protein</topology>
    </subcellularLocation>
</comment>
<organism evidence="7 8">
    <name type="scientific">Candidatus Amesbacteria bacterium GW2011_GWB1_48_13</name>
    <dbReference type="NCBI Taxonomy" id="1618362"/>
    <lineage>
        <taxon>Bacteria</taxon>
        <taxon>Candidatus Amesiibacteriota</taxon>
    </lineage>
</organism>